<dbReference type="PRINTS" id="PR00313">
    <property type="entry name" value="CABNDNGRPT"/>
</dbReference>
<feature type="compositionally biased region" description="Gly residues" evidence="3">
    <location>
        <begin position="459"/>
        <end position="480"/>
    </location>
</feature>
<protein>
    <submittedName>
        <fullName evidence="5">Hint domain-containing protein</fullName>
    </submittedName>
</protein>
<dbReference type="InterPro" id="IPR050557">
    <property type="entry name" value="RTX_toxin/Mannuronan_C5-epim"/>
</dbReference>
<dbReference type="PANTHER" id="PTHR38340">
    <property type="entry name" value="S-LAYER PROTEIN"/>
    <property type="match status" value="1"/>
</dbReference>
<feature type="compositionally biased region" description="Polar residues" evidence="3">
    <location>
        <begin position="174"/>
        <end position="184"/>
    </location>
</feature>
<dbReference type="Gene3D" id="2.170.16.10">
    <property type="entry name" value="Hedgehog/Intein (Hint) domain"/>
    <property type="match status" value="1"/>
</dbReference>
<evidence type="ECO:0000313" key="5">
    <source>
        <dbReference type="EMBL" id="NSX54069.1"/>
    </source>
</evidence>
<dbReference type="PANTHER" id="PTHR38340:SF1">
    <property type="entry name" value="S-LAYER PROTEIN"/>
    <property type="match status" value="1"/>
</dbReference>
<dbReference type="RefSeq" id="WP_174135711.1">
    <property type="nucleotide sequence ID" value="NZ_JABUFE010000002.1"/>
</dbReference>
<organism evidence="5 6">
    <name type="scientific">Parasulfitobacter algicola</name>
    <dbReference type="NCBI Taxonomy" id="2614809"/>
    <lineage>
        <taxon>Bacteria</taxon>
        <taxon>Pseudomonadati</taxon>
        <taxon>Pseudomonadota</taxon>
        <taxon>Alphaproteobacteria</taxon>
        <taxon>Rhodobacterales</taxon>
        <taxon>Roseobacteraceae</taxon>
        <taxon>Parasulfitobacter</taxon>
    </lineage>
</organism>
<dbReference type="InterPro" id="IPR001343">
    <property type="entry name" value="Hemolysn_Ca-bd"/>
</dbReference>
<feature type="region of interest" description="Disordered" evidence="3">
    <location>
        <begin position="395"/>
        <end position="437"/>
    </location>
</feature>
<feature type="region of interest" description="Disordered" evidence="3">
    <location>
        <begin position="459"/>
        <end position="510"/>
    </location>
</feature>
<evidence type="ECO:0000256" key="2">
    <source>
        <dbReference type="ARBA" id="ARBA00022525"/>
    </source>
</evidence>
<dbReference type="InterPro" id="IPR036844">
    <property type="entry name" value="Hint_dom_sf"/>
</dbReference>
<dbReference type="PROSITE" id="PS00330">
    <property type="entry name" value="HEMOLYSIN_CALCIUM"/>
    <property type="match status" value="4"/>
</dbReference>
<accession>A0ABX2IUL3</accession>
<dbReference type="Proteomes" id="UP000777935">
    <property type="component" value="Unassembled WGS sequence"/>
</dbReference>
<dbReference type="Pfam" id="PF13403">
    <property type="entry name" value="Hint_2"/>
    <property type="match status" value="1"/>
</dbReference>
<dbReference type="Pfam" id="PF00353">
    <property type="entry name" value="HemolysinCabind"/>
    <property type="match status" value="3"/>
</dbReference>
<dbReference type="InterPro" id="IPR011049">
    <property type="entry name" value="Serralysin-like_metalloprot_C"/>
</dbReference>
<keyword evidence="6" id="KW-1185">Reference proteome</keyword>
<dbReference type="InterPro" id="IPR028992">
    <property type="entry name" value="Hedgehog/Intein_dom"/>
</dbReference>
<evidence type="ECO:0000313" key="6">
    <source>
        <dbReference type="Proteomes" id="UP000777935"/>
    </source>
</evidence>
<dbReference type="EMBL" id="JABUFE010000002">
    <property type="protein sequence ID" value="NSX54069.1"/>
    <property type="molecule type" value="Genomic_DNA"/>
</dbReference>
<comment type="subcellular location">
    <subcellularLocation>
        <location evidence="1">Secreted</location>
    </subcellularLocation>
</comment>
<dbReference type="Gene3D" id="2.150.10.10">
    <property type="entry name" value="Serralysin-like metalloprotease, C-terminal"/>
    <property type="match status" value="2"/>
</dbReference>
<gene>
    <name evidence="5" type="ORF">HRQ87_04555</name>
</gene>
<feature type="region of interest" description="Disordered" evidence="3">
    <location>
        <begin position="166"/>
        <end position="185"/>
    </location>
</feature>
<comment type="caution">
    <text evidence="5">The sequence shown here is derived from an EMBL/GenBank/DDBJ whole genome shotgun (WGS) entry which is preliminary data.</text>
</comment>
<evidence type="ECO:0000256" key="1">
    <source>
        <dbReference type="ARBA" id="ARBA00004613"/>
    </source>
</evidence>
<evidence type="ECO:0000256" key="3">
    <source>
        <dbReference type="SAM" id="MobiDB-lite"/>
    </source>
</evidence>
<reference evidence="5 6" key="1">
    <citation type="submission" date="2020-06" db="EMBL/GenBank/DDBJ databases">
        <title>Sulfitobacter algicola sp. nov., isolated from green algae.</title>
        <authorList>
            <person name="Wang C."/>
        </authorList>
    </citation>
    <scope>NUCLEOTIDE SEQUENCE [LARGE SCALE GENOMIC DNA]</scope>
    <source>
        <strain evidence="5 6">1151</strain>
    </source>
</reference>
<feature type="domain" description="Hedgehog/Intein (Hint)" evidence="4">
    <location>
        <begin position="581"/>
        <end position="719"/>
    </location>
</feature>
<dbReference type="SUPFAM" id="SSF51120">
    <property type="entry name" value="beta-Roll"/>
    <property type="match status" value="2"/>
</dbReference>
<dbReference type="InterPro" id="IPR006141">
    <property type="entry name" value="Intein_N"/>
</dbReference>
<name>A0ABX2IUL3_9RHOB</name>
<dbReference type="SUPFAM" id="SSF51294">
    <property type="entry name" value="Hedgehog/intein (Hint) domain"/>
    <property type="match status" value="1"/>
</dbReference>
<keyword evidence="2" id="KW-0964">Secreted</keyword>
<evidence type="ECO:0000259" key="4">
    <source>
        <dbReference type="Pfam" id="PF13403"/>
    </source>
</evidence>
<proteinExistence type="predicted"/>
<sequence>MPVFDVRFYNIDAINVFSQTPGNTSTYNGPAQAEGIAIITDNQTSPNDQVLDDDDSTNGETATAEITLGGTTTSGISVDAEEVWTVRDTETGQEFQVSSFEIESGPSAGFYTISEVPLIPGRDYEIVSFDDVPDVDDGDDVFTYADFSDGIVEGTDGDDVIDTDYTGDPHGDQIDNNDNPNTNAPVEESLNWQDFGDEADLSGGVTQNTGNINVSVSYSDASPTPNGDEFSAESNTQVYVDTGEPFDSSSSAYLFADGGADNSIVTMDFDAVAGSGFEDEVENVQFRINDIDGVINGNNNFQDILTITAFDADGNPVPVNITISGNDSVDGNTITALIDGDNASQADGSALIEIAGPVSRIVIEYDNGGDTQQGVNISDVHFDAVPIGSNDDVVDAGDGNDLVEAGEGEDQVLGGSGRDTLDGGDGDDTLDGGTGRDTLIGGSGADVLIGGGGADVLDGGTGDDSLSGGNGGDTLTGGAGADTMDGGAGNDVFNVGSGDSATGGDGDDTFTIDPAELNGGTIFIGGGEGAETLGDTLDFNGQLDLGSIVYTNTDDAAGGLSGTATLLDGTVVTFENIETIICFAQGTSILTPHGLRNVQDLKVGDLVVTRDNGVQAIRWTGSRTLFAQGKMAPIEFAPGSIMNNDRTLRVSPQHRMLISNYRAQLYFGEDEVLVAAKHLVNGRDIVRIAPQLVTYHHILFDQHEVIFSNGAQTESYNPGQYSLGGIDPKAREELFSLFPDLKAGTKAYGPSARMTVRGTQSHMLTE</sequence>
<dbReference type="InterPro" id="IPR018511">
    <property type="entry name" value="Hemolysin-typ_Ca-bd_CS"/>
</dbReference>
<dbReference type="PROSITE" id="PS50817">
    <property type="entry name" value="INTEIN_N_TER"/>
    <property type="match status" value="1"/>
</dbReference>